<dbReference type="EMBL" id="KI286991">
    <property type="protein sequence ID" value="ESA10539.1"/>
    <property type="molecule type" value="Genomic_DNA"/>
</dbReference>
<dbReference type="AlphaFoldDB" id="U9TQW5"/>
<evidence type="ECO:0000313" key="1">
    <source>
        <dbReference type="EMBL" id="ESA10539.1"/>
    </source>
</evidence>
<protein>
    <submittedName>
        <fullName evidence="1">Uncharacterized protein</fullName>
    </submittedName>
</protein>
<gene>
    <name evidence="1" type="ORF">GLOINDRAFT_97262</name>
</gene>
<accession>U9TQW5</accession>
<proteinExistence type="predicted"/>
<dbReference type="VEuPathDB" id="FungiDB:RhiirFUN_010511"/>
<name>U9TQW5_RHIID</name>
<sequence length="167" mass="19383">MLSQDQSILKLVQTILRLHLKYSNLYLILETYTWNNRCTSSNKEYIITSYPFTLPVLRSISELKLILTCCNCDAKIMYSLCEEMSAKLLRMVGDACATKCDIEGATRVGNHGWKDHKQWAERNWMTIEESLEKFDEIIHEILLNDSNNDTTVEQLFKSEIPIIVIDD</sequence>
<reference evidence="1" key="1">
    <citation type="submission" date="2013-07" db="EMBL/GenBank/DDBJ databases">
        <title>The genome of an arbuscular mycorrhizal fungus provides insights into the evolution of the oldest plant symbiosis.</title>
        <authorList>
            <consortium name="DOE Joint Genome Institute"/>
            <person name="Tisserant E."/>
            <person name="Malbreil M."/>
            <person name="Kuo A."/>
            <person name="Kohler A."/>
            <person name="Symeonidi A."/>
            <person name="Balestrini R."/>
            <person name="Charron P."/>
            <person name="Duensing N."/>
            <person name="Frei-dit-Frey N."/>
            <person name="Gianinazzi-Pearson V."/>
            <person name="Gilbert B."/>
            <person name="Handa Y."/>
            <person name="Hijri M."/>
            <person name="Kaul R."/>
            <person name="Kawaguchi M."/>
            <person name="Krajinski F."/>
            <person name="Lammers P."/>
            <person name="Lapierre D."/>
            <person name="Masclaux F.G."/>
            <person name="Murat C."/>
            <person name="Morin E."/>
            <person name="Ndikumana S."/>
            <person name="Pagni M."/>
            <person name="Petitpierre D."/>
            <person name="Requena N."/>
            <person name="Rosikiewicz P."/>
            <person name="Riley R."/>
            <person name="Saito K."/>
            <person name="San Clemente H."/>
            <person name="Shapiro H."/>
            <person name="van Tuinen D."/>
            <person name="Becard G."/>
            <person name="Bonfante P."/>
            <person name="Paszkowski U."/>
            <person name="Shachar-Hill Y."/>
            <person name="Young J.P."/>
            <person name="Sanders I.R."/>
            <person name="Henrissat B."/>
            <person name="Rensing S.A."/>
            <person name="Grigoriev I.V."/>
            <person name="Corradi N."/>
            <person name="Roux C."/>
            <person name="Martin F."/>
        </authorList>
    </citation>
    <scope>NUCLEOTIDE SEQUENCE</scope>
    <source>
        <strain evidence="1">DAOM 197198</strain>
    </source>
</reference>
<dbReference type="HOGENOM" id="CLU_1595409_0_0_1"/>
<organism evidence="1">
    <name type="scientific">Rhizophagus irregularis (strain DAOM 181602 / DAOM 197198 / MUCL 43194)</name>
    <name type="common">Arbuscular mycorrhizal fungus</name>
    <name type="synonym">Glomus intraradices</name>
    <dbReference type="NCBI Taxonomy" id="747089"/>
    <lineage>
        <taxon>Eukaryota</taxon>
        <taxon>Fungi</taxon>
        <taxon>Fungi incertae sedis</taxon>
        <taxon>Mucoromycota</taxon>
        <taxon>Glomeromycotina</taxon>
        <taxon>Glomeromycetes</taxon>
        <taxon>Glomerales</taxon>
        <taxon>Glomeraceae</taxon>
        <taxon>Rhizophagus</taxon>
    </lineage>
</organism>